<dbReference type="SUPFAM" id="SSF53850">
    <property type="entry name" value="Periplasmic binding protein-like II"/>
    <property type="match status" value="1"/>
</dbReference>
<dbReference type="PANTHER" id="PTHR35936">
    <property type="entry name" value="MEMBRANE-BOUND LYTIC MUREIN TRANSGLYCOSYLASE F"/>
    <property type="match status" value="1"/>
</dbReference>
<evidence type="ECO:0000259" key="2">
    <source>
        <dbReference type="SMART" id="SM00062"/>
    </source>
</evidence>
<dbReference type="SMART" id="SM00062">
    <property type="entry name" value="PBPb"/>
    <property type="match status" value="1"/>
</dbReference>
<dbReference type="AlphaFoldDB" id="A0A839QUC2"/>
<name>A0A839QUC2_9MICO</name>
<organism evidence="3 4">
    <name type="scientific">Helcobacillus massiliensis</name>
    <dbReference type="NCBI Taxonomy" id="521392"/>
    <lineage>
        <taxon>Bacteria</taxon>
        <taxon>Bacillati</taxon>
        <taxon>Actinomycetota</taxon>
        <taxon>Actinomycetes</taxon>
        <taxon>Micrococcales</taxon>
        <taxon>Dermabacteraceae</taxon>
        <taxon>Helcobacillus</taxon>
    </lineage>
</organism>
<keyword evidence="4" id="KW-1185">Reference proteome</keyword>
<dbReference type="RefSeq" id="WP_343064069.1">
    <property type="nucleotide sequence ID" value="NZ_CBCSFZ010000014.1"/>
</dbReference>
<dbReference type="EMBL" id="JACHWP010000004">
    <property type="protein sequence ID" value="MBB3023335.1"/>
    <property type="molecule type" value="Genomic_DNA"/>
</dbReference>
<dbReference type="Proteomes" id="UP000568050">
    <property type="component" value="Unassembled WGS sequence"/>
</dbReference>
<gene>
    <name evidence="3" type="ORF">FHX50_001627</name>
</gene>
<reference evidence="3 4" key="1">
    <citation type="submission" date="2020-08" db="EMBL/GenBank/DDBJ databases">
        <title>Sequencing the genomes of 1000 actinobacteria strains.</title>
        <authorList>
            <person name="Klenk H.-P."/>
        </authorList>
    </citation>
    <scope>NUCLEOTIDE SEQUENCE [LARGE SCALE GENOMIC DNA]</scope>
    <source>
        <strain evidence="3 4">DSM 23040</strain>
    </source>
</reference>
<keyword evidence="1" id="KW-0732">Signal</keyword>
<dbReference type="CDD" id="cd01004">
    <property type="entry name" value="PBP2_MidA_like"/>
    <property type="match status" value="1"/>
</dbReference>
<accession>A0A839QUC2</accession>
<evidence type="ECO:0000313" key="4">
    <source>
        <dbReference type="Proteomes" id="UP000568050"/>
    </source>
</evidence>
<dbReference type="Pfam" id="PF00497">
    <property type="entry name" value="SBP_bac_3"/>
    <property type="match status" value="1"/>
</dbReference>
<dbReference type="PROSITE" id="PS51318">
    <property type="entry name" value="TAT"/>
    <property type="match status" value="1"/>
</dbReference>
<proteinExistence type="predicted"/>
<dbReference type="Gene3D" id="3.40.190.10">
    <property type="entry name" value="Periplasmic binding protein-like II"/>
    <property type="match status" value="2"/>
</dbReference>
<dbReference type="InterPro" id="IPR001638">
    <property type="entry name" value="Solute-binding_3/MltF_N"/>
</dbReference>
<dbReference type="InterPro" id="IPR006311">
    <property type="entry name" value="TAT_signal"/>
</dbReference>
<evidence type="ECO:0000256" key="1">
    <source>
        <dbReference type="ARBA" id="ARBA00022729"/>
    </source>
</evidence>
<evidence type="ECO:0000313" key="3">
    <source>
        <dbReference type="EMBL" id="MBB3023335.1"/>
    </source>
</evidence>
<feature type="domain" description="Solute-binding protein family 3/N-terminal" evidence="2">
    <location>
        <begin position="77"/>
        <end position="302"/>
    </location>
</feature>
<sequence>MPHPTITGASPSRRALMRGLIGAAVGLPAAGAVTGCTTASVTLAKETNAVPEVDLSPIAEVPEIAALVPEHIRSKGTLVNGCAANYAPGEFLSNGEPVGYDIDVFNAIGRVLGMGTRTDNAVFAQIIPAIGSKYDLGMSGFTINAERLAAVSMISYFEAGISYAVATGNPYRIDPSALCGTTPAVQVGTYQEELVRAADQECRDAGADGLRILAYESNNDAVTNVAGKKADIFIADSPVTSYAIARSRGTLEQIGDIQESALNGIAVAKSEPEFAEAVRAAVQHLIDSGHMLRIMQAWGTESGMIDNAEINPADAG</sequence>
<protein>
    <submittedName>
        <fullName evidence="3">Polar amino acid transport system substrate-binding protein</fullName>
    </submittedName>
</protein>
<comment type="caution">
    <text evidence="3">The sequence shown here is derived from an EMBL/GenBank/DDBJ whole genome shotgun (WGS) entry which is preliminary data.</text>
</comment>
<dbReference type="PANTHER" id="PTHR35936:SF17">
    <property type="entry name" value="ARGININE-BINDING EXTRACELLULAR PROTEIN ARTP"/>
    <property type="match status" value="1"/>
</dbReference>